<evidence type="ECO:0000313" key="4">
    <source>
        <dbReference type="EMBL" id="CAI5755741.1"/>
    </source>
</evidence>
<dbReference type="PANTHER" id="PTHR12619:SF5">
    <property type="entry name" value="TRANSCRIPTION FACTOR RFX4"/>
    <property type="match status" value="1"/>
</dbReference>
<dbReference type="OrthoDB" id="10056949at2759"/>
<reference evidence="4" key="1">
    <citation type="submission" date="2022-12" db="EMBL/GenBank/DDBJ databases">
        <authorList>
            <person name="Brejova B."/>
        </authorList>
    </citation>
    <scope>NUCLEOTIDE SEQUENCE</scope>
</reference>
<dbReference type="SUPFAM" id="SSF46785">
    <property type="entry name" value="Winged helix' DNA-binding domain"/>
    <property type="match status" value="1"/>
</dbReference>
<feature type="compositionally biased region" description="Low complexity" evidence="2">
    <location>
        <begin position="7"/>
        <end position="49"/>
    </location>
</feature>
<evidence type="ECO:0000313" key="5">
    <source>
        <dbReference type="Proteomes" id="UP001152885"/>
    </source>
</evidence>
<sequence length="755" mass="87057">MNLDDSQQQQITQNQNQNQNQQYLHQQQNQNLQHSPQQSFYRQQQHQFSQPLPISSLGQQRIPENYQQQQQLIENAQNFPFIKQEQIDLSQQVYPNFYNQLPQSTENIIPQSFQFDYQTPQIPPPTAPQQQQQQIPQQISPQQPPILESIPNEPIIKQTPTPRRKKQKSESNEPPGENELKQLAIKQSEVPLSELAMRIKQLENELPQESQLEQSRIKEQKETQRSLFGMVWLLNSCEASPTAVIPRNRIYARYVQVCADNNLSPLSPASFGKLVKILYPSITTRRLGMRGQSKYHYCGVKLKGDQNMQMQQQQQILNLKQPQPQPQQLQMGLGSGFTIHSPVSSTNSSISFEDSPISRSQVNTPSYTPINSPSITTTSINSLADQLPSVSHMKYIPNLFEMLNNNSISPDTNPYSPINLPSIYPYLTKDVDYDIADTLYSLYKVHINSIFESVRFMQLKKLLSCFVNFNNILTAPVSKLYCQDFLIGWVKKCDTIMYKKIVRMLVKLQLQFILPNTVSNEQLKIISTNYLKTLSNSLINSKVSKNFIIMKLKLAKHFVNLLNRLIKIIETGLPASRILVNLNEKDLMFKDWIKLDLNELIQREMPCNNDKNLNTLTYILNHEVTNLIKTNEYGIMQSVASYLSKLPGRFNDINPRLFLLLASNLLTACLREISLSGGEGFGAWWIVRCWIDEYLAWVVELGGFFKDDLIEEKLPIQEQELRRPSNLIIQEQEPNENNNTASIDLLETSFEYDKD</sequence>
<dbReference type="AlphaFoldDB" id="A0A9W4TR08"/>
<dbReference type="InterPro" id="IPR003150">
    <property type="entry name" value="DNA-bd_RFX"/>
</dbReference>
<feature type="compositionally biased region" description="Low complexity" evidence="2">
    <location>
        <begin position="128"/>
        <end position="141"/>
    </location>
</feature>
<keyword evidence="1" id="KW-0238">DNA-binding</keyword>
<comment type="caution">
    <text evidence="4">The sequence shown here is derived from an EMBL/GenBank/DDBJ whole genome shotgun (WGS) entry which is preliminary data.</text>
</comment>
<dbReference type="InterPro" id="IPR036390">
    <property type="entry name" value="WH_DNA-bd_sf"/>
</dbReference>
<keyword evidence="5" id="KW-1185">Reference proteome</keyword>
<accession>A0A9W4TR08</accession>
<dbReference type="GO" id="GO:0000981">
    <property type="term" value="F:DNA-binding transcription factor activity, RNA polymerase II-specific"/>
    <property type="evidence" value="ECO:0007669"/>
    <property type="project" value="TreeGrafter"/>
</dbReference>
<dbReference type="EMBL" id="CANTUO010000001">
    <property type="protein sequence ID" value="CAI5755741.1"/>
    <property type="molecule type" value="Genomic_DNA"/>
</dbReference>
<proteinExistence type="predicted"/>
<evidence type="ECO:0000256" key="1">
    <source>
        <dbReference type="ARBA" id="ARBA00023125"/>
    </source>
</evidence>
<evidence type="ECO:0000256" key="2">
    <source>
        <dbReference type="SAM" id="MobiDB-lite"/>
    </source>
</evidence>
<dbReference type="InterPro" id="IPR057321">
    <property type="entry name" value="RFX1-4/6/8-like_BCD"/>
</dbReference>
<gene>
    <name evidence="4" type="ORF">CANVERA_P0257</name>
</gene>
<dbReference type="FunFam" id="1.10.10.10:FF:000422">
    <property type="entry name" value="DNA-binding protein RFX7"/>
    <property type="match status" value="1"/>
</dbReference>
<protein>
    <recommendedName>
        <fullName evidence="3">RFX-type winged-helix domain-containing protein</fullName>
    </recommendedName>
</protein>
<dbReference type="PROSITE" id="PS51526">
    <property type="entry name" value="RFX_DBD"/>
    <property type="match status" value="1"/>
</dbReference>
<dbReference type="Pfam" id="PF02257">
    <property type="entry name" value="RFX_DNA_binding"/>
    <property type="match status" value="1"/>
</dbReference>
<dbReference type="GO" id="GO:0000978">
    <property type="term" value="F:RNA polymerase II cis-regulatory region sequence-specific DNA binding"/>
    <property type="evidence" value="ECO:0007669"/>
    <property type="project" value="TreeGrafter"/>
</dbReference>
<feature type="compositionally biased region" description="Polar residues" evidence="2">
    <location>
        <begin position="347"/>
        <end position="362"/>
    </location>
</feature>
<organism evidence="4 5">
    <name type="scientific">Candida verbasci</name>
    <dbReference type="NCBI Taxonomy" id="1227364"/>
    <lineage>
        <taxon>Eukaryota</taxon>
        <taxon>Fungi</taxon>
        <taxon>Dikarya</taxon>
        <taxon>Ascomycota</taxon>
        <taxon>Saccharomycotina</taxon>
        <taxon>Pichiomycetes</taxon>
        <taxon>Debaryomycetaceae</taxon>
        <taxon>Candida/Lodderomyces clade</taxon>
        <taxon>Candida</taxon>
    </lineage>
</organism>
<dbReference type="Proteomes" id="UP001152885">
    <property type="component" value="Unassembled WGS sequence"/>
</dbReference>
<dbReference type="Pfam" id="PF25340">
    <property type="entry name" value="BCD_RFX"/>
    <property type="match status" value="1"/>
</dbReference>
<feature type="region of interest" description="Disordered" evidence="2">
    <location>
        <begin position="116"/>
        <end position="182"/>
    </location>
</feature>
<dbReference type="Gene3D" id="1.10.10.10">
    <property type="entry name" value="Winged helix-like DNA-binding domain superfamily/Winged helix DNA-binding domain"/>
    <property type="match status" value="1"/>
</dbReference>
<dbReference type="PANTHER" id="PTHR12619">
    <property type="entry name" value="RFX TRANSCRIPTION FACTOR FAMILY"/>
    <property type="match status" value="1"/>
</dbReference>
<feature type="domain" description="RFX-type winged-helix" evidence="3">
    <location>
        <begin position="229"/>
        <end position="304"/>
    </location>
</feature>
<feature type="region of interest" description="Disordered" evidence="2">
    <location>
        <begin position="347"/>
        <end position="370"/>
    </location>
</feature>
<name>A0A9W4TR08_9ASCO</name>
<dbReference type="InterPro" id="IPR039779">
    <property type="entry name" value="RFX-like"/>
</dbReference>
<evidence type="ECO:0000259" key="3">
    <source>
        <dbReference type="PROSITE" id="PS51526"/>
    </source>
</evidence>
<feature type="region of interest" description="Disordered" evidence="2">
    <location>
        <begin position="1"/>
        <end position="49"/>
    </location>
</feature>
<dbReference type="InterPro" id="IPR036388">
    <property type="entry name" value="WH-like_DNA-bd_sf"/>
</dbReference>